<dbReference type="EMBL" id="SRLO01001529">
    <property type="protein sequence ID" value="TNN37129.1"/>
    <property type="molecule type" value="Genomic_DNA"/>
</dbReference>
<reference evidence="1 2" key="1">
    <citation type="submission" date="2019-03" db="EMBL/GenBank/DDBJ databases">
        <title>First draft genome of Liparis tanakae, snailfish: a comprehensive survey of snailfish specific genes.</title>
        <authorList>
            <person name="Kim W."/>
            <person name="Song I."/>
            <person name="Jeong J.-H."/>
            <person name="Kim D."/>
            <person name="Kim S."/>
            <person name="Ryu S."/>
            <person name="Song J.Y."/>
            <person name="Lee S.K."/>
        </authorList>
    </citation>
    <scope>NUCLEOTIDE SEQUENCE [LARGE SCALE GENOMIC DNA]</scope>
    <source>
        <tissue evidence="1">Muscle</tissue>
    </source>
</reference>
<evidence type="ECO:0000313" key="1">
    <source>
        <dbReference type="EMBL" id="TNN37129.1"/>
    </source>
</evidence>
<gene>
    <name evidence="1" type="ORF">EYF80_052705</name>
</gene>
<accession>A0A4Z2F7F0</accession>
<sequence>MTAQQIVLMCDGPADPQPPSQGLEEEIRTISLTDTGMRCMWSNIGPEVTIKHTPKYPPWEQPPSEDR</sequence>
<evidence type="ECO:0000313" key="2">
    <source>
        <dbReference type="Proteomes" id="UP000314294"/>
    </source>
</evidence>
<proteinExistence type="predicted"/>
<keyword evidence="2" id="KW-1185">Reference proteome</keyword>
<dbReference type="AlphaFoldDB" id="A0A4Z2F7F0"/>
<name>A0A4Z2F7F0_9TELE</name>
<comment type="caution">
    <text evidence="1">The sequence shown here is derived from an EMBL/GenBank/DDBJ whole genome shotgun (WGS) entry which is preliminary data.</text>
</comment>
<dbReference type="Proteomes" id="UP000314294">
    <property type="component" value="Unassembled WGS sequence"/>
</dbReference>
<organism evidence="1 2">
    <name type="scientific">Liparis tanakae</name>
    <name type="common">Tanaka's snailfish</name>
    <dbReference type="NCBI Taxonomy" id="230148"/>
    <lineage>
        <taxon>Eukaryota</taxon>
        <taxon>Metazoa</taxon>
        <taxon>Chordata</taxon>
        <taxon>Craniata</taxon>
        <taxon>Vertebrata</taxon>
        <taxon>Euteleostomi</taxon>
        <taxon>Actinopterygii</taxon>
        <taxon>Neopterygii</taxon>
        <taxon>Teleostei</taxon>
        <taxon>Neoteleostei</taxon>
        <taxon>Acanthomorphata</taxon>
        <taxon>Eupercaria</taxon>
        <taxon>Perciformes</taxon>
        <taxon>Cottioidei</taxon>
        <taxon>Cottales</taxon>
        <taxon>Liparidae</taxon>
        <taxon>Liparis</taxon>
    </lineage>
</organism>
<protein>
    <submittedName>
        <fullName evidence="1">Uncharacterized protein</fullName>
    </submittedName>
</protein>